<dbReference type="FunFam" id="1.10.555.10:FF:000059">
    <property type="entry name" value="rho GTPase-activating protein 30 isoform X2"/>
    <property type="match status" value="1"/>
</dbReference>
<sequence length="741" mass="81225">MRQVLISGGQGPRCRKESREADGGAMRRGRKRGGNKEKVFGCDLLEHLSASSQESESEFEGEGYPDLNKDVYLQDIHCVSSLCKAYFRELPNPLLTYQLYDKTLEFLMRHLVRMAAHSAQTNMHARNLAIVWAPNLLRSKDIEATGLNGTAAFMEVRVQSVVVEFILTHVSQLFSEPGHVSERRQSLPSPTPCNHDDKSKEANAFQFLGTISPGDGPPPMRPYHAIIEGTDKRKGSLKGKKWTSIFNLGGRLSDPKKKSKYPRKEKEKTSLRPAKSMDSLSTISSSQSGPRQRPPACQLSLANQPPPCLSGGGEAGAIGGSMGGIGSSYAVTYRRGGGASVSVVSGTGTPGTYSRLDSGGVADAQHPQPKSPAMSSKAERRAGMHISGPFSVTVPLHITSGLALGVLQAAPGERGEELLQKGEDRERDRKENTGDKAEQEDMRVLTAEGKEAEAEAGSDGSDGGTEEEQEEEEEEQEEDEEEEAALKKKEEERRNSEGVGQLAGHIGQEHKLAEERDVSVHGLPVKETQAEVATGEDTKKTNGDSATEGLAQHDEALRTREDQGEDKEEGDYMEMKGVQPQHEDSQEFPLDFQDTFGFLDLIDSSNFNQINEFSVEPPCYDMEEEEESAEQEAEEKKMSFSHQQWEQSSPGVEDGGGTNLDISTEYLAEEELKDSMSEFQDYNQLVHTEAPGTTQVDNEGKEESALFQALKSEQNEAEECTNKGSGESWYTADPEHASKNR</sequence>
<feature type="compositionally biased region" description="Acidic residues" evidence="2">
    <location>
        <begin position="464"/>
        <end position="483"/>
    </location>
</feature>
<feature type="compositionally biased region" description="Acidic residues" evidence="2">
    <location>
        <begin position="621"/>
        <end position="633"/>
    </location>
</feature>
<feature type="region of interest" description="Disordered" evidence="2">
    <location>
        <begin position="418"/>
        <end position="585"/>
    </location>
</feature>
<accession>A0A0P7U2J2</accession>
<organism evidence="4 5">
    <name type="scientific">Scleropages formosus</name>
    <name type="common">Asian bonytongue</name>
    <name type="synonym">Osteoglossum formosum</name>
    <dbReference type="NCBI Taxonomy" id="113540"/>
    <lineage>
        <taxon>Eukaryota</taxon>
        <taxon>Metazoa</taxon>
        <taxon>Chordata</taxon>
        <taxon>Craniata</taxon>
        <taxon>Vertebrata</taxon>
        <taxon>Euteleostomi</taxon>
        <taxon>Actinopterygii</taxon>
        <taxon>Neopterygii</taxon>
        <taxon>Teleostei</taxon>
        <taxon>Osteoglossocephala</taxon>
        <taxon>Osteoglossomorpha</taxon>
        <taxon>Osteoglossiformes</taxon>
        <taxon>Osteoglossidae</taxon>
        <taxon>Scleropages</taxon>
    </lineage>
</organism>
<reference evidence="4 5" key="1">
    <citation type="submission" date="2015-08" db="EMBL/GenBank/DDBJ databases">
        <title>The genome of the Asian arowana (Scleropages formosus).</title>
        <authorList>
            <person name="Tan M.H."/>
            <person name="Gan H.M."/>
            <person name="Croft L.J."/>
            <person name="Austin C.M."/>
        </authorList>
    </citation>
    <scope>NUCLEOTIDE SEQUENCE [LARGE SCALE GENOMIC DNA]</scope>
    <source>
        <strain evidence="4">Aro1</strain>
    </source>
</reference>
<dbReference type="GO" id="GO:0007264">
    <property type="term" value="P:small GTPase-mediated signal transduction"/>
    <property type="evidence" value="ECO:0007669"/>
    <property type="project" value="TreeGrafter"/>
</dbReference>
<keyword evidence="1" id="KW-0343">GTPase activation</keyword>
<feature type="compositionally biased region" description="Basic and acidic residues" evidence="2">
    <location>
        <begin position="507"/>
        <end position="519"/>
    </location>
</feature>
<feature type="compositionally biased region" description="Low complexity" evidence="2">
    <location>
        <begin position="284"/>
        <end position="295"/>
    </location>
</feature>
<protein>
    <recommendedName>
        <fullName evidence="3">Rho-GAP domain-containing protein</fullName>
    </recommendedName>
</protein>
<feature type="region of interest" description="Disordered" evidence="2">
    <location>
        <begin position="248"/>
        <end position="303"/>
    </location>
</feature>
<feature type="region of interest" description="Disordered" evidence="2">
    <location>
        <begin position="620"/>
        <end position="660"/>
    </location>
</feature>
<dbReference type="PANTHER" id="PTHR15729:SF12">
    <property type="entry name" value="RHO GTPASE-ACTIVATING PROTEIN 30"/>
    <property type="match status" value="1"/>
</dbReference>
<dbReference type="PANTHER" id="PTHR15729">
    <property type="entry name" value="CDC42 GTPASE-ACTIVATING PROTEIN"/>
    <property type="match status" value="1"/>
</dbReference>
<dbReference type="PROSITE" id="PS50238">
    <property type="entry name" value="RHOGAP"/>
    <property type="match status" value="1"/>
</dbReference>
<feature type="compositionally biased region" description="Polar residues" evidence="2">
    <location>
        <begin position="640"/>
        <end position="650"/>
    </location>
</feature>
<feature type="region of interest" description="Disordered" evidence="2">
    <location>
        <begin position="357"/>
        <end position="381"/>
    </location>
</feature>
<proteinExistence type="predicted"/>
<feature type="domain" description="Rho-GAP" evidence="3">
    <location>
        <begin position="1"/>
        <end position="174"/>
    </location>
</feature>
<feature type="region of interest" description="Disordered" evidence="2">
    <location>
        <begin position="711"/>
        <end position="741"/>
    </location>
</feature>
<dbReference type="AlphaFoldDB" id="A0A0P7U2J2"/>
<evidence type="ECO:0000313" key="5">
    <source>
        <dbReference type="Proteomes" id="UP000034805"/>
    </source>
</evidence>
<evidence type="ECO:0000256" key="1">
    <source>
        <dbReference type="ARBA" id="ARBA00022468"/>
    </source>
</evidence>
<comment type="caution">
    <text evidence="4">The sequence shown here is derived from an EMBL/GenBank/DDBJ whole genome shotgun (WGS) entry which is preliminary data.</text>
</comment>
<dbReference type="EMBL" id="JARO02007040">
    <property type="protein sequence ID" value="KPP64438.1"/>
    <property type="molecule type" value="Genomic_DNA"/>
</dbReference>
<feature type="compositionally biased region" description="Basic and acidic residues" evidence="2">
    <location>
        <begin position="484"/>
        <end position="496"/>
    </location>
</feature>
<gene>
    <name evidence="4" type="ORF">Z043_117220</name>
</gene>
<name>A0A0P7U2J2_SCLFO</name>
<evidence type="ECO:0000259" key="3">
    <source>
        <dbReference type="PROSITE" id="PS50238"/>
    </source>
</evidence>
<feature type="region of interest" description="Disordered" evidence="2">
    <location>
        <begin position="178"/>
        <end position="199"/>
    </location>
</feature>
<dbReference type="GO" id="GO:0005096">
    <property type="term" value="F:GTPase activator activity"/>
    <property type="evidence" value="ECO:0007669"/>
    <property type="project" value="UniProtKB-KW"/>
</dbReference>
<dbReference type="Pfam" id="PF00620">
    <property type="entry name" value="RhoGAP"/>
    <property type="match status" value="1"/>
</dbReference>
<dbReference type="Proteomes" id="UP000034805">
    <property type="component" value="Unassembled WGS sequence"/>
</dbReference>
<dbReference type="InterPro" id="IPR008936">
    <property type="entry name" value="Rho_GTPase_activation_prot"/>
</dbReference>
<feature type="region of interest" description="Disordered" evidence="2">
    <location>
        <begin position="1"/>
        <end position="36"/>
    </location>
</feature>
<feature type="compositionally biased region" description="Basic and acidic residues" evidence="2">
    <location>
        <begin position="551"/>
        <end position="562"/>
    </location>
</feature>
<dbReference type="SMART" id="SM00324">
    <property type="entry name" value="RhoGAP"/>
    <property type="match status" value="1"/>
</dbReference>
<dbReference type="SUPFAM" id="SSF48350">
    <property type="entry name" value="GTPase activation domain, GAP"/>
    <property type="match status" value="1"/>
</dbReference>
<feature type="compositionally biased region" description="Basic and acidic residues" evidence="2">
    <location>
        <begin position="418"/>
        <end position="453"/>
    </location>
</feature>
<dbReference type="InterPro" id="IPR000198">
    <property type="entry name" value="RhoGAP_dom"/>
</dbReference>
<evidence type="ECO:0000256" key="2">
    <source>
        <dbReference type="SAM" id="MobiDB-lite"/>
    </source>
</evidence>
<dbReference type="Gene3D" id="1.10.555.10">
    <property type="entry name" value="Rho GTPase activation protein"/>
    <property type="match status" value="2"/>
</dbReference>
<feature type="compositionally biased region" description="Acidic residues" evidence="2">
    <location>
        <begin position="563"/>
        <end position="572"/>
    </location>
</feature>
<dbReference type="InterPro" id="IPR051576">
    <property type="entry name" value="PX-Rho_GAP"/>
</dbReference>
<evidence type="ECO:0000313" key="4">
    <source>
        <dbReference type="EMBL" id="KPP64438.1"/>
    </source>
</evidence>